<protein>
    <submittedName>
        <fullName evidence="2">Uncharacterized protein</fullName>
    </submittedName>
</protein>
<reference evidence="2 3" key="1">
    <citation type="submission" date="2013-08" db="EMBL/GenBank/DDBJ databases">
        <title>The genome sequence of Skermanella stibiiresistens.</title>
        <authorList>
            <person name="Zhu W."/>
            <person name="Wang G."/>
        </authorList>
    </citation>
    <scope>NUCLEOTIDE SEQUENCE [LARGE SCALE GENOMIC DNA]</scope>
    <source>
        <strain evidence="2 3">SB22</strain>
    </source>
</reference>
<evidence type="ECO:0000313" key="3">
    <source>
        <dbReference type="Proteomes" id="UP000019486"/>
    </source>
</evidence>
<sequence>MATFREGWGAMTANAAVPGWTTRTDSKTGSSPDAGFEVVLPTAEEIATLPVRTIERIHRYSTELPLSPARTALEGALRPRLRTTRLPKVITPMRLFCLPFEDLLTDRDPRVRPNALIPRRILMPFWRLLTKPATVPELLRGPTAEFPLPARLDLAALDHPLFDAARSTLSAMRVAAIGNAAIASVGKRIHPGIWDIVPEMETAIGLRHYLHRIKRHLMEGRIPAAVSDFLTIGTHDALAMQVLLLALARCPATRKAFPKFAEALSREKSQEVSRVLSDIVRCTLDDARRDLGVETSDEGAQELDPAALARGLRPAAERLAVLRAQPMGRTGTAAADRLAGEVKTVINDKLMPNVDQMIVRLTTMPRTSDEQEFVTALTSTVELLSVAREVCSGAGLSDMGGKAVERLVAATSKRIATLARPPIEAMPDAAPGSGAPANDPPGGGSADRALRVAARAAHAFEALCPQESVLSFLQGAFVDATGRPAPKTREAFLSEIVRSCCAPVRMNS</sequence>
<name>W9HA01_9PROT</name>
<accession>W9HA01</accession>
<dbReference type="Proteomes" id="UP000019486">
    <property type="component" value="Unassembled WGS sequence"/>
</dbReference>
<proteinExistence type="predicted"/>
<dbReference type="EMBL" id="AVFL01000001">
    <property type="protein sequence ID" value="EWY42789.1"/>
    <property type="molecule type" value="Genomic_DNA"/>
</dbReference>
<keyword evidence="3" id="KW-1185">Reference proteome</keyword>
<comment type="caution">
    <text evidence="2">The sequence shown here is derived from an EMBL/GenBank/DDBJ whole genome shotgun (WGS) entry which is preliminary data.</text>
</comment>
<gene>
    <name evidence="2" type="ORF">N825_00570</name>
</gene>
<feature type="region of interest" description="Disordered" evidence="1">
    <location>
        <begin position="423"/>
        <end position="446"/>
    </location>
</feature>
<evidence type="ECO:0000256" key="1">
    <source>
        <dbReference type="SAM" id="MobiDB-lite"/>
    </source>
</evidence>
<organism evidence="2 3">
    <name type="scientific">Skermanella stibiiresistens SB22</name>
    <dbReference type="NCBI Taxonomy" id="1385369"/>
    <lineage>
        <taxon>Bacteria</taxon>
        <taxon>Pseudomonadati</taxon>
        <taxon>Pseudomonadota</taxon>
        <taxon>Alphaproteobacteria</taxon>
        <taxon>Rhodospirillales</taxon>
        <taxon>Azospirillaceae</taxon>
        <taxon>Skermanella</taxon>
    </lineage>
</organism>
<dbReference type="AlphaFoldDB" id="W9HA01"/>
<evidence type="ECO:0000313" key="2">
    <source>
        <dbReference type="EMBL" id="EWY42789.1"/>
    </source>
</evidence>
<dbReference type="STRING" id="1385369.N825_00570"/>